<evidence type="ECO:0000313" key="13">
    <source>
        <dbReference type="Proteomes" id="UP000051269"/>
    </source>
</evidence>
<sequence>MKVFLLLSPDPIQPLPSISDPSVGAAVTFSGLVRDSEEHRPISSLFYEAYLPMAENSIREILGQLSLQHTCTSFELLHRLGHVPVGELSLWIRVLAPHRAEAFSLLTHFLDRLKKDVPIWKTKPST</sequence>
<evidence type="ECO:0000313" key="12">
    <source>
        <dbReference type="EMBL" id="KRO62263.1"/>
    </source>
</evidence>
<comment type="pathway">
    <text evidence="1">Cofactor biosynthesis; molybdopterin biosynthesis.</text>
</comment>
<evidence type="ECO:0000256" key="11">
    <source>
        <dbReference type="ARBA" id="ARBA00049878"/>
    </source>
</evidence>
<evidence type="ECO:0000256" key="9">
    <source>
        <dbReference type="ARBA" id="ARBA00030781"/>
    </source>
</evidence>
<dbReference type="EC" id="2.8.1.12" evidence="3"/>
<dbReference type="CDD" id="cd00756">
    <property type="entry name" value="MoaE"/>
    <property type="match status" value="1"/>
</dbReference>
<comment type="caution">
    <text evidence="12">The sequence shown here is derived from an EMBL/GenBank/DDBJ whole genome shotgun (WGS) entry which is preliminary data.</text>
</comment>
<proteinExistence type="inferred from homology"/>
<evidence type="ECO:0000256" key="1">
    <source>
        <dbReference type="ARBA" id="ARBA00005046"/>
    </source>
</evidence>
<evidence type="ECO:0000256" key="6">
    <source>
        <dbReference type="ARBA" id="ARBA00026066"/>
    </source>
</evidence>
<evidence type="ECO:0000256" key="4">
    <source>
        <dbReference type="ARBA" id="ARBA00013858"/>
    </source>
</evidence>
<reference evidence="12 13" key="1">
    <citation type="submission" date="2015-10" db="EMBL/GenBank/DDBJ databases">
        <title>Metagenome-Assembled Genomes uncover a global brackish microbiome.</title>
        <authorList>
            <person name="Hugerth L.W."/>
            <person name="Larsson J."/>
            <person name="Alneberg J."/>
            <person name="Lindh M.V."/>
            <person name="Legrand C."/>
            <person name="Pinhassi J."/>
            <person name="Andersson A.F."/>
        </authorList>
    </citation>
    <scope>NUCLEOTIDE SEQUENCE [LARGE SCALE GENOMIC DNA]</scope>
    <source>
        <strain evidence="12">BACL18 MAG-120507-bin52</strain>
    </source>
</reference>
<evidence type="ECO:0000256" key="10">
    <source>
        <dbReference type="ARBA" id="ARBA00032474"/>
    </source>
</evidence>
<evidence type="ECO:0000256" key="3">
    <source>
        <dbReference type="ARBA" id="ARBA00011950"/>
    </source>
</evidence>
<comment type="similarity">
    <text evidence="2">Belongs to the MoaE family.</text>
</comment>
<dbReference type="InterPro" id="IPR036563">
    <property type="entry name" value="MoaE_sf"/>
</dbReference>
<dbReference type="InterPro" id="IPR003448">
    <property type="entry name" value="Mopterin_biosynth_MoaE"/>
</dbReference>
<dbReference type="AlphaFoldDB" id="A0A0R2RI21"/>
<dbReference type="PANTHER" id="PTHR23404">
    <property type="entry name" value="MOLYBDOPTERIN SYNTHASE RELATED"/>
    <property type="match status" value="1"/>
</dbReference>
<dbReference type="Gene3D" id="3.90.1170.40">
    <property type="entry name" value="Molybdopterin biosynthesis MoaE subunit"/>
    <property type="match status" value="1"/>
</dbReference>
<evidence type="ECO:0000256" key="7">
    <source>
        <dbReference type="ARBA" id="ARBA00029745"/>
    </source>
</evidence>
<comment type="subunit">
    <text evidence="6">Heterotetramer of 2 MoaD subunits and 2 MoaE subunits. Also stable as homodimer. The enzyme changes between these two forms during catalysis.</text>
</comment>
<dbReference type="EMBL" id="LIBO01000104">
    <property type="protein sequence ID" value="KRO62263.1"/>
    <property type="molecule type" value="Genomic_DNA"/>
</dbReference>
<evidence type="ECO:0000256" key="8">
    <source>
        <dbReference type="ARBA" id="ARBA00030407"/>
    </source>
</evidence>
<organism evidence="12 13">
    <name type="scientific">Verrucomicrobia subdivision 6 bacterium BACL9 MAG-120507-bin52</name>
    <dbReference type="NCBI Taxonomy" id="1655590"/>
    <lineage>
        <taxon>Bacteria</taxon>
        <taxon>Pseudomonadati</taxon>
        <taxon>Verrucomicrobiota</taxon>
        <taxon>Verrucomicrobiia</taxon>
        <taxon>Verrucomicrobiales</taxon>
        <taxon>Verrucomicrobia subdivision 6</taxon>
    </lineage>
</organism>
<dbReference type="SUPFAM" id="SSF54690">
    <property type="entry name" value="Molybdopterin synthase subunit MoaE"/>
    <property type="match status" value="1"/>
</dbReference>
<evidence type="ECO:0000256" key="2">
    <source>
        <dbReference type="ARBA" id="ARBA00005426"/>
    </source>
</evidence>
<dbReference type="Pfam" id="PF02391">
    <property type="entry name" value="MoaE"/>
    <property type="match status" value="1"/>
</dbReference>
<dbReference type="Proteomes" id="UP000051269">
    <property type="component" value="Unassembled WGS sequence"/>
</dbReference>
<comment type="catalytic activity">
    <reaction evidence="11">
        <text>2 [molybdopterin-synthase sulfur-carrier protein]-C-terminal-Gly-aminoethanethioate + cyclic pyranopterin phosphate + H2O = molybdopterin + 2 [molybdopterin-synthase sulfur-carrier protein]-C-terminal Gly-Gly + 2 H(+)</text>
        <dbReference type="Rhea" id="RHEA:26333"/>
        <dbReference type="Rhea" id="RHEA-COMP:12202"/>
        <dbReference type="Rhea" id="RHEA-COMP:19907"/>
        <dbReference type="ChEBI" id="CHEBI:15377"/>
        <dbReference type="ChEBI" id="CHEBI:15378"/>
        <dbReference type="ChEBI" id="CHEBI:58698"/>
        <dbReference type="ChEBI" id="CHEBI:59648"/>
        <dbReference type="ChEBI" id="CHEBI:90778"/>
        <dbReference type="ChEBI" id="CHEBI:232372"/>
        <dbReference type="EC" id="2.8.1.12"/>
    </reaction>
</comment>
<evidence type="ECO:0000256" key="5">
    <source>
        <dbReference type="ARBA" id="ARBA00023150"/>
    </source>
</evidence>
<name>A0A0R2RI21_9BACT</name>
<dbReference type="GO" id="GO:0030366">
    <property type="term" value="F:molybdopterin synthase activity"/>
    <property type="evidence" value="ECO:0007669"/>
    <property type="project" value="UniProtKB-EC"/>
</dbReference>
<gene>
    <name evidence="12" type="ORF">ABR82_05320</name>
</gene>
<protein>
    <recommendedName>
        <fullName evidence="4">Molybdopterin synthase catalytic subunit</fullName>
        <ecNumber evidence="3">2.8.1.12</ecNumber>
    </recommendedName>
    <alternativeName>
        <fullName evidence="9">MPT synthase subunit 2</fullName>
    </alternativeName>
    <alternativeName>
        <fullName evidence="7">Molybdenum cofactor biosynthesis protein E</fullName>
    </alternativeName>
    <alternativeName>
        <fullName evidence="8">Molybdopterin-converting factor large subunit</fullName>
    </alternativeName>
    <alternativeName>
        <fullName evidence="10">Molybdopterin-converting factor subunit 2</fullName>
    </alternativeName>
</protein>
<dbReference type="GO" id="GO:0006777">
    <property type="term" value="P:Mo-molybdopterin cofactor biosynthetic process"/>
    <property type="evidence" value="ECO:0007669"/>
    <property type="project" value="UniProtKB-KW"/>
</dbReference>
<keyword evidence="5" id="KW-0501">Molybdenum cofactor biosynthesis</keyword>
<accession>A0A0R2RI21</accession>